<comment type="similarity">
    <text evidence="6">Belongs to the UTP23/FCF1 family. UTP23 subfamily.</text>
</comment>
<dbReference type="CDD" id="cd08553">
    <property type="entry name" value="PIN_Fcf1-like"/>
    <property type="match status" value="1"/>
</dbReference>
<accession>A0A9W8E796</accession>
<keyword evidence="10" id="KW-1185">Reference proteome</keyword>
<keyword evidence="4" id="KW-0539">Nucleus</keyword>
<dbReference type="AlphaFoldDB" id="A0A9W8E796"/>
<name>A0A9W8E796_9FUNG</name>
<dbReference type="InterPro" id="IPR029060">
    <property type="entry name" value="PIN-like_dom_sf"/>
</dbReference>
<evidence type="ECO:0000256" key="5">
    <source>
        <dbReference type="ARBA" id="ARBA00037300"/>
    </source>
</evidence>
<evidence type="ECO:0000256" key="2">
    <source>
        <dbReference type="ARBA" id="ARBA00022517"/>
    </source>
</evidence>
<proteinExistence type="inferred from homology"/>
<protein>
    <recommendedName>
        <fullName evidence="7">U three protein 23</fullName>
    </recommendedName>
</protein>
<evidence type="ECO:0000313" key="10">
    <source>
        <dbReference type="Proteomes" id="UP001151582"/>
    </source>
</evidence>
<dbReference type="SUPFAM" id="SSF88723">
    <property type="entry name" value="PIN domain-like"/>
    <property type="match status" value="1"/>
</dbReference>
<keyword evidence="3" id="KW-0698">rRNA processing</keyword>
<feature type="compositionally biased region" description="Low complexity" evidence="8">
    <location>
        <begin position="245"/>
        <end position="266"/>
    </location>
</feature>
<comment type="subcellular location">
    <subcellularLocation>
        <location evidence="1">Nucleus</location>
        <location evidence="1">Nucleolus</location>
    </subcellularLocation>
</comment>
<dbReference type="GO" id="GO:0006364">
    <property type="term" value="P:rRNA processing"/>
    <property type="evidence" value="ECO:0007669"/>
    <property type="project" value="UniProtKB-KW"/>
</dbReference>
<dbReference type="InterPro" id="IPR006984">
    <property type="entry name" value="Fcf1/UTP23"/>
</dbReference>
<dbReference type="Gene3D" id="3.40.50.1010">
    <property type="entry name" value="5'-nuclease"/>
    <property type="match status" value="1"/>
</dbReference>
<dbReference type="OrthoDB" id="25675at2759"/>
<dbReference type="GO" id="GO:0032040">
    <property type="term" value="C:small-subunit processome"/>
    <property type="evidence" value="ECO:0007669"/>
    <property type="project" value="InterPro"/>
</dbReference>
<feature type="compositionally biased region" description="Basic residues" evidence="8">
    <location>
        <begin position="269"/>
        <end position="285"/>
    </location>
</feature>
<evidence type="ECO:0000256" key="8">
    <source>
        <dbReference type="SAM" id="MobiDB-lite"/>
    </source>
</evidence>
<dbReference type="EMBL" id="JANBQB010000549">
    <property type="protein sequence ID" value="KAJ1975252.1"/>
    <property type="molecule type" value="Genomic_DNA"/>
</dbReference>
<evidence type="ECO:0000256" key="7">
    <source>
        <dbReference type="ARBA" id="ARBA00076388"/>
    </source>
</evidence>
<dbReference type="Proteomes" id="UP001151582">
    <property type="component" value="Unassembled WGS sequence"/>
</dbReference>
<evidence type="ECO:0000256" key="1">
    <source>
        <dbReference type="ARBA" id="ARBA00004604"/>
    </source>
</evidence>
<reference evidence="9" key="1">
    <citation type="submission" date="2022-07" db="EMBL/GenBank/DDBJ databases">
        <title>Phylogenomic reconstructions and comparative analyses of Kickxellomycotina fungi.</title>
        <authorList>
            <person name="Reynolds N.K."/>
            <person name="Stajich J.E."/>
            <person name="Barry K."/>
            <person name="Grigoriev I.V."/>
            <person name="Crous P."/>
            <person name="Smith M.E."/>
        </authorList>
    </citation>
    <scope>NUCLEOTIDE SEQUENCE</scope>
    <source>
        <strain evidence="9">RSA 567</strain>
    </source>
</reference>
<feature type="region of interest" description="Disordered" evidence="8">
    <location>
        <begin position="188"/>
        <end position="296"/>
    </location>
</feature>
<sequence length="296" mass="33109">MRVKRTKANKRHMQIYKKHFAFREPYQVILDGEFVYQGLAYKVDLRETLPKLMHGRALPLVTPCVLHELNKRGEEYEGAAIAASRLGRHSCKHEPKLSGIDCIQAMVGETNAHHYGVCTADIAVRAAMRRIPGVPLFHYHDKELTMEAPSEATKKRCQGGDAGETTALSKELSLLGEQFPEVRRRLEAKAKQEADVPIMPTTTRSNREERVRKKLEKLAKRRAKLKARAKKAQPTPPTPAEEPEAAAPVQELPDPPAASASETATGESKKRKRRPKKTHRTKKVAKPNESPIASPS</sequence>
<comment type="caution">
    <text evidence="9">The sequence shown here is derived from an EMBL/GenBank/DDBJ whole genome shotgun (WGS) entry which is preliminary data.</text>
</comment>
<evidence type="ECO:0000256" key="6">
    <source>
        <dbReference type="ARBA" id="ARBA00038503"/>
    </source>
</evidence>
<comment type="function">
    <text evidence="5">Involved in rRNA-processing and ribosome biogenesis.</text>
</comment>
<organism evidence="9 10">
    <name type="scientific">Dimargaris verticillata</name>
    <dbReference type="NCBI Taxonomy" id="2761393"/>
    <lineage>
        <taxon>Eukaryota</taxon>
        <taxon>Fungi</taxon>
        <taxon>Fungi incertae sedis</taxon>
        <taxon>Zoopagomycota</taxon>
        <taxon>Kickxellomycotina</taxon>
        <taxon>Dimargaritomycetes</taxon>
        <taxon>Dimargaritales</taxon>
        <taxon>Dimargaritaceae</taxon>
        <taxon>Dimargaris</taxon>
    </lineage>
</organism>
<dbReference type="PANTHER" id="PTHR12416">
    <property type="entry name" value="RRNA-PROCESSING PROTEIN UTP23 HOMOLOG"/>
    <property type="match status" value="1"/>
</dbReference>
<dbReference type="Pfam" id="PF04900">
    <property type="entry name" value="Fcf1"/>
    <property type="match status" value="1"/>
</dbReference>
<feature type="compositionally biased region" description="Basic residues" evidence="8">
    <location>
        <begin position="212"/>
        <end position="231"/>
    </location>
</feature>
<evidence type="ECO:0000256" key="4">
    <source>
        <dbReference type="ARBA" id="ARBA00023242"/>
    </source>
</evidence>
<evidence type="ECO:0000256" key="3">
    <source>
        <dbReference type="ARBA" id="ARBA00022552"/>
    </source>
</evidence>
<gene>
    <name evidence="9" type="ORF">H4R34_004405</name>
</gene>
<dbReference type="FunFam" id="3.40.50.1010:FF:000006">
    <property type="entry name" value="rRNA-processing protein UTP23 homolog"/>
    <property type="match status" value="1"/>
</dbReference>
<evidence type="ECO:0000313" key="9">
    <source>
        <dbReference type="EMBL" id="KAJ1975252.1"/>
    </source>
</evidence>
<keyword evidence="2" id="KW-0690">Ribosome biogenesis</keyword>